<evidence type="ECO:0000313" key="3">
    <source>
        <dbReference type="EMBL" id="CDG68124.1"/>
    </source>
</evidence>
<sequence>MPDEWARDSGLSAENKVSRVLKMILDCFQQELTTRFRRLNNLNQKFGFLLEMKFNVIGRSVYGKLQYQVSNIEKRSNNFNEWKLPFPMKEYYKKMLSLVDEAVGFSQIAEAQALVLKYEQQYEEVRNKVYAIKQTMEEKQDLLSEMRRKLDRCDRHDERYLLLVADEHKILLSSRQLLRDFNAAEQQERQMFRLYSGAVRLSHERERLNGQRTKYWSIIASIGGTILGFTFSSLITHSRLEGMSSVTQSAISQVLLEMHATLEEHQTSMISQLHSLNEAVIKNEGDVSSDTKGSAAVKKIEHKIEEVISFLKLLNENTQKLSVDNEKLLKELVERIIKYLSQSKKTQDIKVDNVQIEDHLETSIRATENTKVNSLNEDETILNTNLAPQENVGGSEKNLNSKSFNILLVLSTLSFVAISYWKELF</sequence>
<dbReference type="PANTHER" id="PTHR28624">
    <property type="entry name" value="COILED-COIL DOMAIN-CONTAINING PROTEIN 51"/>
    <property type="match status" value="1"/>
</dbReference>
<reference evidence="3" key="1">
    <citation type="journal article" date="2013" name="Genome Biol. Evol.">
        <title>Punctuated emergences of genetic and phenotypic innovations in eumetazoan, bilaterian, euteleostome, and hominidae ancestors.</title>
        <authorList>
            <person name="Wenger Y."/>
            <person name="Galliot B."/>
        </authorList>
    </citation>
    <scope>NUCLEOTIDE SEQUENCE</scope>
    <source>
        <tissue evidence="3">Whole animals</tissue>
    </source>
</reference>
<feature type="coiled-coil region" evidence="1">
    <location>
        <begin position="108"/>
        <end position="156"/>
    </location>
</feature>
<evidence type="ECO:0000256" key="1">
    <source>
        <dbReference type="SAM" id="Coils"/>
    </source>
</evidence>
<feature type="transmembrane region" description="Helical" evidence="2">
    <location>
        <begin position="215"/>
        <end position="235"/>
    </location>
</feature>
<gene>
    <name evidence="3" type="primary">CCDC51</name>
</gene>
<name>T2M7P9_HYDVU</name>
<keyword evidence="1" id="KW-0175">Coiled coil</keyword>
<dbReference type="EMBL" id="HAAD01001892">
    <property type="protein sequence ID" value="CDG68124.1"/>
    <property type="molecule type" value="mRNA"/>
</dbReference>
<evidence type="ECO:0000256" key="2">
    <source>
        <dbReference type="SAM" id="Phobius"/>
    </source>
</evidence>
<dbReference type="AlphaFoldDB" id="T2M7P9"/>
<keyword evidence="2" id="KW-0472">Membrane</keyword>
<feature type="non-terminal residue" evidence="3">
    <location>
        <position position="1"/>
    </location>
</feature>
<dbReference type="PANTHER" id="PTHR28624:SF1">
    <property type="entry name" value="MITOCHONDRIAL POTASSIUM CHANNEL"/>
    <property type="match status" value="1"/>
</dbReference>
<organism evidence="3">
    <name type="scientific">Hydra vulgaris</name>
    <name type="common">Hydra</name>
    <name type="synonym">Hydra attenuata</name>
    <dbReference type="NCBI Taxonomy" id="6087"/>
    <lineage>
        <taxon>Eukaryota</taxon>
        <taxon>Metazoa</taxon>
        <taxon>Cnidaria</taxon>
        <taxon>Hydrozoa</taxon>
        <taxon>Hydroidolina</taxon>
        <taxon>Anthoathecata</taxon>
        <taxon>Aplanulata</taxon>
        <taxon>Hydridae</taxon>
        <taxon>Hydra</taxon>
    </lineage>
</organism>
<accession>T2M7P9</accession>
<dbReference type="OrthoDB" id="6243211at2759"/>
<keyword evidence="2" id="KW-1133">Transmembrane helix</keyword>
<keyword evidence="2" id="KW-0812">Transmembrane</keyword>
<proteinExistence type="evidence at transcript level"/>
<protein>
    <submittedName>
        <fullName evidence="3">Coiled-coil domain-containing protein 51</fullName>
    </submittedName>
</protein>
<dbReference type="InterPro" id="IPR037660">
    <property type="entry name" value="CCDC51"/>
</dbReference>